<keyword evidence="5" id="KW-0804">Transcription</keyword>
<evidence type="ECO:0000256" key="4">
    <source>
        <dbReference type="ARBA" id="ARBA00023125"/>
    </source>
</evidence>
<dbReference type="InterPro" id="IPR001789">
    <property type="entry name" value="Sig_transdc_resp-reg_receiver"/>
</dbReference>
<dbReference type="GO" id="GO:0003677">
    <property type="term" value="F:DNA binding"/>
    <property type="evidence" value="ECO:0007669"/>
    <property type="project" value="UniProtKB-KW"/>
</dbReference>
<dbReference type="AlphaFoldDB" id="A0A9X0WAF3"/>
<evidence type="ECO:0000313" key="10">
    <source>
        <dbReference type="Proteomes" id="UP001138768"/>
    </source>
</evidence>
<evidence type="ECO:0000256" key="6">
    <source>
        <dbReference type="PROSITE-ProRule" id="PRU00169"/>
    </source>
</evidence>
<gene>
    <name evidence="9" type="ORF">CKO42_12690</name>
</gene>
<dbReference type="Gene3D" id="3.40.50.2300">
    <property type="match status" value="1"/>
</dbReference>
<name>A0A9X0WAF3_9GAMM</name>
<dbReference type="InterPro" id="IPR000792">
    <property type="entry name" value="Tscrpt_reg_LuxR_C"/>
</dbReference>
<evidence type="ECO:0000259" key="8">
    <source>
        <dbReference type="PROSITE" id="PS50110"/>
    </source>
</evidence>
<keyword evidence="1 6" id="KW-0597">Phosphoprotein</keyword>
<accession>A0A9X0WAF3</accession>
<keyword evidence="3" id="KW-0805">Transcription regulation</keyword>
<keyword evidence="4 9" id="KW-0238">DNA-binding</keyword>
<keyword evidence="10" id="KW-1185">Reference proteome</keyword>
<feature type="domain" description="Response regulatory" evidence="8">
    <location>
        <begin position="6"/>
        <end position="120"/>
    </location>
</feature>
<dbReference type="PROSITE" id="PS50043">
    <property type="entry name" value="HTH_LUXR_2"/>
    <property type="match status" value="1"/>
</dbReference>
<dbReference type="Pfam" id="PF00072">
    <property type="entry name" value="Response_reg"/>
    <property type="match status" value="1"/>
</dbReference>
<dbReference type="Proteomes" id="UP001138768">
    <property type="component" value="Unassembled WGS sequence"/>
</dbReference>
<dbReference type="PROSITE" id="PS50110">
    <property type="entry name" value="RESPONSE_REGULATORY"/>
    <property type="match status" value="1"/>
</dbReference>
<proteinExistence type="predicted"/>
<sequence>MDENQCVYIVDDDEAMRESMQLLLEMLGYRVQGFASAKAFLGSCADDDRGCLVLDMRMPEMTGLELQQALRQRGYDLPIIFLSGFGDVPTTVRAVQLGAVDFLEKPVSKSKLTERIERAFEIDRRRRDDARAVETVRTRCATLTPREQQVMTLATQGLSNKDIARELEISPRTVETHRAKVMEKMEADSLAMLCNMVALCPPGEGESAGVG</sequence>
<dbReference type="GO" id="GO:0000160">
    <property type="term" value="P:phosphorelay signal transduction system"/>
    <property type="evidence" value="ECO:0007669"/>
    <property type="project" value="UniProtKB-KW"/>
</dbReference>
<dbReference type="Pfam" id="PF00196">
    <property type="entry name" value="GerE"/>
    <property type="match status" value="1"/>
</dbReference>
<dbReference type="PRINTS" id="PR00038">
    <property type="entry name" value="HTHLUXR"/>
</dbReference>
<dbReference type="CDD" id="cd17537">
    <property type="entry name" value="REC_FixJ"/>
    <property type="match status" value="1"/>
</dbReference>
<dbReference type="SMART" id="SM00448">
    <property type="entry name" value="REC"/>
    <property type="match status" value="1"/>
</dbReference>
<dbReference type="SUPFAM" id="SSF46894">
    <property type="entry name" value="C-terminal effector domain of the bipartite response regulators"/>
    <property type="match status" value="1"/>
</dbReference>
<dbReference type="InterPro" id="IPR016032">
    <property type="entry name" value="Sig_transdc_resp-reg_C-effctor"/>
</dbReference>
<dbReference type="RefSeq" id="WP_200244474.1">
    <property type="nucleotide sequence ID" value="NZ_NRRY01000019.1"/>
</dbReference>
<evidence type="ECO:0000259" key="7">
    <source>
        <dbReference type="PROSITE" id="PS50043"/>
    </source>
</evidence>
<protein>
    <submittedName>
        <fullName evidence="9">DNA-binding response regulator</fullName>
    </submittedName>
</protein>
<reference evidence="9 10" key="1">
    <citation type="journal article" date="2020" name="Microorganisms">
        <title>Osmotic Adaptation and Compatible Solute Biosynthesis of Phototrophic Bacteria as Revealed from Genome Analyses.</title>
        <authorList>
            <person name="Imhoff J.F."/>
            <person name="Rahn T."/>
            <person name="Kunzel S."/>
            <person name="Keller A."/>
            <person name="Neulinger S.C."/>
        </authorList>
    </citation>
    <scope>NUCLEOTIDE SEQUENCE [LARGE SCALE GENOMIC DNA]</scope>
    <source>
        <strain evidence="9 10">DSM 25653</strain>
    </source>
</reference>
<dbReference type="EMBL" id="NRRY01000019">
    <property type="protein sequence ID" value="MBK1619278.1"/>
    <property type="molecule type" value="Genomic_DNA"/>
</dbReference>
<dbReference type="InterPro" id="IPR011006">
    <property type="entry name" value="CheY-like_superfamily"/>
</dbReference>
<dbReference type="SUPFAM" id="SSF52172">
    <property type="entry name" value="CheY-like"/>
    <property type="match status" value="1"/>
</dbReference>
<dbReference type="PANTHER" id="PTHR44688:SF16">
    <property type="entry name" value="DNA-BINDING TRANSCRIPTIONAL ACTIVATOR DEVR_DOSR"/>
    <property type="match status" value="1"/>
</dbReference>
<dbReference type="CDD" id="cd06170">
    <property type="entry name" value="LuxR_C_like"/>
    <property type="match status" value="1"/>
</dbReference>
<evidence type="ECO:0000256" key="2">
    <source>
        <dbReference type="ARBA" id="ARBA00023012"/>
    </source>
</evidence>
<evidence type="ECO:0000256" key="5">
    <source>
        <dbReference type="ARBA" id="ARBA00023163"/>
    </source>
</evidence>
<organism evidence="9 10">
    <name type="scientific">Lamprobacter modestohalophilus</name>
    <dbReference type="NCBI Taxonomy" id="1064514"/>
    <lineage>
        <taxon>Bacteria</taxon>
        <taxon>Pseudomonadati</taxon>
        <taxon>Pseudomonadota</taxon>
        <taxon>Gammaproteobacteria</taxon>
        <taxon>Chromatiales</taxon>
        <taxon>Chromatiaceae</taxon>
        <taxon>Lamprobacter</taxon>
    </lineage>
</organism>
<evidence type="ECO:0000313" key="9">
    <source>
        <dbReference type="EMBL" id="MBK1619278.1"/>
    </source>
</evidence>
<feature type="modified residue" description="4-aspartylphosphate" evidence="6">
    <location>
        <position position="55"/>
    </location>
</feature>
<dbReference type="Gene3D" id="1.10.10.10">
    <property type="entry name" value="Winged helix-like DNA-binding domain superfamily/Winged helix DNA-binding domain"/>
    <property type="match status" value="1"/>
</dbReference>
<comment type="caution">
    <text evidence="9">The sequence shown here is derived from an EMBL/GenBank/DDBJ whole genome shotgun (WGS) entry which is preliminary data.</text>
</comment>
<dbReference type="PANTHER" id="PTHR44688">
    <property type="entry name" value="DNA-BINDING TRANSCRIPTIONAL ACTIVATOR DEVR_DOSR"/>
    <property type="match status" value="1"/>
</dbReference>
<evidence type="ECO:0000256" key="1">
    <source>
        <dbReference type="ARBA" id="ARBA00022553"/>
    </source>
</evidence>
<keyword evidence="2" id="KW-0902">Two-component regulatory system</keyword>
<evidence type="ECO:0000256" key="3">
    <source>
        <dbReference type="ARBA" id="ARBA00023015"/>
    </source>
</evidence>
<dbReference type="FunFam" id="3.40.50.2300:FF:000018">
    <property type="entry name" value="DNA-binding transcriptional regulator NtrC"/>
    <property type="match status" value="1"/>
</dbReference>
<dbReference type="SMART" id="SM00421">
    <property type="entry name" value="HTH_LUXR"/>
    <property type="match status" value="1"/>
</dbReference>
<dbReference type="GO" id="GO:0006355">
    <property type="term" value="P:regulation of DNA-templated transcription"/>
    <property type="evidence" value="ECO:0007669"/>
    <property type="project" value="InterPro"/>
</dbReference>
<dbReference type="InterPro" id="IPR036388">
    <property type="entry name" value="WH-like_DNA-bd_sf"/>
</dbReference>
<feature type="domain" description="HTH luxR-type" evidence="7">
    <location>
        <begin position="136"/>
        <end position="201"/>
    </location>
</feature>